<gene>
    <name evidence="1" type="ORF">HY29_16115</name>
</gene>
<dbReference type="EMBL" id="AWFF01000046">
    <property type="protein sequence ID" value="KCZ53733.1"/>
    <property type="molecule type" value="Genomic_DNA"/>
</dbReference>
<reference evidence="1 2" key="1">
    <citation type="journal article" date="2014" name="Antonie Van Leeuwenhoek">
        <title>Hyphomonas beringensis sp. nov. and Hyphomonas chukchiensis sp. nov., isolated from surface seawater of the Bering Sea and Chukchi Sea.</title>
        <authorList>
            <person name="Li C."/>
            <person name="Lai Q."/>
            <person name="Li G."/>
            <person name="Dong C."/>
            <person name="Wang J."/>
            <person name="Liao Y."/>
            <person name="Shao Z."/>
        </authorList>
    </citation>
    <scope>NUCLEOTIDE SEQUENCE [LARGE SCALE GENOMIC DNA]</scope>
    <source>
        <strain evidence="1 2">25B14_1</strain>
    </source>
</reference>
<dbReference type="AlphaFoldDB" id="A0A062U7N1"/>
<dbReference type="STRING" id="1280946.HY29_16115"/>
<proteinExistence type="predicted"/>
<sequence length="137" mass="15530">MNSGYSPGHPWYYLLGGAVLMPRAILEQTRASGYRGCSAAAIEEADRLAEPKRSASLRALQRRFYDDLQRDLSRYRACVRNLRAYRQNSIGPDQPAQCEGVHVAISLKHNHLVNDFAHLVWLDELMTRQGDLFGDLI</sequence>
<dbReference type="PATRIC" id="fig|1280946.3.peg.2390"/>
<keyword evidence="2" id="KW-1185">Reference proteome</keyword>
<organism evidence="1 2">
    <name type="scientific">Hyphomonas beringensis</name>
    <dbReference type="NCBI Taxonomy" id="1280946"/>
    <lineage>
        <taxon>Bacteria</taxon>
        <taxon>Pseudomonadati</taxon>
        <taxon>Pseudomonadota</taxon>
        <taxon>Alphaproteobacteria</taxon>
        <taxon>Hyphomonadales</taxon>
        <taxon>Hyphomonadaceae</taxon>
        <taxon>Hyphomonas</taxon>
    </lineage>
</organism>
<dbReference type="OrthoDB" id="7619538at2"/>
<evidence type="ECO:0000313" key="1">
    <source>
        <dbReference type="EMBL" id="KCZ53733.1"/>
    </source>
</evidence>
<dbReference type="RefSeq" id="WP_034797199.1">
    <property type="nucleotide sequence ID" value="NZ_AWFF01000046.1"/>
</dbReference>
<protein>
    <submittedName>
        <fullName evidence="1">Uncharacterized protein</fullName>
    </submittedName>
</protein>
<dbReference type="eggNOG" id="ENOG50335PZ">
    <property type="taxonomic scope" value="Bacteria"/>
</dbReference>
<name>A0A062U7N1_9PROT</name>
<dbReference type="Proteomes" id="UP000027037">
    <property type="component" value="Unassembled WGS sequence"/>
</dbReference>
<accession>A0A062U7N1</accession>
<evidence type="ECO:0000313" key="2">
    <source>
        <dbReference type="Proteomes" id="UP000027037"/>
    </source>
</evidence>
<comment type="caution">
    <text evidence="1">The sequence shown here is derived from an EMBL/GenBank/DDBJ whole genome shotgun (WGS) entry which is preliminary data.</text>
</comment>